<comment type="caution">
    <text evidence="1">The sequence shown here is derived from an EMBL/GenBank/DDBJ whole genome shotgun (WGS) entry which is preliminary data.</text>
</comment>
<protein>
    <submittedName>
        <fullName evidence="1">Uncharacterized protein</fullName>
    </submittedName>
</protein>
<evidence type="ECO:0000313" key="2">
    <source>
        <dbReference type="Proteomes" id="UP000054988"/>
    </source>
</evidence>
<dbReference type="Proteomes" id="UP000054988">
    <property type="component" value="Unassembled WGS sequence"/>
</dbReference>
<accession>A0A0W0GDY8</accession>
<dbReference type="EMBL" id="LATX01000267">
    <property type="protein sequence ID" value="KTB46761.1"/>
    <property type="molecule type" value="Genomic_DNA"/>
</dbReference>
<organism evidence="1 2">
    <name type="scientific">Moniliophthora roreri</name>
    <name type="common">Frosty pod rot fungus</name>
    <name type="synonym">Monilia roreri</name>
    <dbReference type="NCBI Taxonomy" id="221103"/>
    <lineage>
        <taxon>Eukaryota</taxon>
        <taxon>Fungi</taxon>
        <taxon>Dikarya</taxon>
        <taxon>Basidiomycota</taxon>
        <taxon>Agaricomycotina</taxon>
        <taxon>Agaricomycetes</taxon>
        <taxon>Agaricomycetidae</taxon>
        <taxon>Agaricales</taxon>
        <taxon>Marasmiineae</taxon>
        <taxon>Marasmiaceae</taxon>
        <taxon>Moniliophthora</taxon>
    </lineage>
</organism>
<dbReference type="eggNOG" id="ENOG502SNNI">
    <property type="taxonomic scope" value="Eukaryota"/>
</dbReference>
<evidence type="ECO:0000313" key="1">
    <source>
        <dbReference type="EMBL" id="KTB46761.1"/>
    </source>
</evidence>
<proteinExistence type="predicted"/>
<gene>
    <name evidence="1" type="ORF">WG66_692</name>
</gene>
<sequence>MPAPDVSIPSQETRPVVGHVNLMVDTFLANVKNEDLRSIVRGVLSSGLPGIAPTFTGVARTYLGRNPLIVHDQSLVEDDSAGNTVPTEQFGEVLTRARSLYGVGMGFSGLDILASIVKSTVGRRWDENGEFAQILVNVDSDITQAIQSCKEEIDAGRVNDFDHARKIINNLRFWLERSFQDAQSWGREFPFERASYSAHFWKL</sequence>
<dbReference type="AlphaFoldDB" id="A0A0W0GDY8"/>
<reference evidence="1 2" key="1">
    <citation type="submission" date="2015-12" db="EMBL/GenBank/DDBJ databases">
        <title>Draft genome sequence of Moniliophthora roreri, the causal agent of frosty pod rot of cacao.</title>
        <authorList>
            <person name="Aime M.C."/>
            <person name="Diaz-Valderrama J.R."/>
            <person name="Kijpornyongpan T."/>
            <person name="Phillips-Mora W."/>
        </authorList>
    </citation>
    <scope>NUCLEOTIDE SEQUENCE [LARGE SCALE GENOMIC DNA]</scope>
    <source>
        <strain evidence="1 2">MCA 2952</strain>
    </source>
</reference>
<name>A0A0W0GDY8_MONRR</name>